<reference evidence="3" key="1">
    <citation type="submission" date="2024-06" db="EMBL/GenBank/DDBJ databases">
        <title>Diversity, functionality, and evolutionary history of bacterial symbionts in false click beetles (Coleoptera, Throscidae).</title>
        <authorList>
            <person name="Wierz J.C."/>
            <person name="Malm H."/>
            <person name="Kaltenpoth M."/>
            <person name="Engl T."/>
        </authorList>
    </citation>
    <scope>NUCLEOTIDE SEQUENCE</scope>
    <source>
        <strain evidence="3">Tder</strain>
    </source>
</reference>
<accession>A0AAU7QSB9</accession>
<dbReference type="InterPro" id="IPR001986">
    <property type="entry name" value="Enolpyruvate_Tfrase_dom"/>
</dbReference>
<feature type="domain" description="Enolpyruvate transferase" evidence="2">
    <location>
        <begin position="5"/>
        <end position="127"/>
    </location>
</feature>
<dbReference type="SUPFAM" id="SSF55205">
    <property type="entry name" value="EPT/RTPC-like"/>
    <property type="match status" value="1"/>
</dbReference>
<evidence type="ECO:0000313" key="3">
    <source>
        <dbReference type="EMBL" id="XBT18589.1"/>
    </source>
</evidence>
<evidence type="ECO:0000256" key="1">
    <source>
        <dbReference type="ARBA" id="ARBA00022679"/>
    </source>
</evidence>
<dbReference type="GO" id="GO:0003866">
    <property type="term" value="F:3-phosphoshikimate 1-carboxyvinyltransferase activity"/>
    <property type="evidence" value="ECO:0007669"/>
    <property type="project" value="TreeGrafter"/>
</dbReference>
<dbReference type="PANTHER" id="PTHR21090:SF5">
    <property type="entry name" value="PENTAFUNCTIONAL AROM POLYPEPTIDE"/>
    <property type="match status" value="1"/>
</dbReference>
<keyword evidence="1" id="KW-0808">Transferase</keyword>
<dbReference type="EMBL" id="CP157895">
    <property type="protein sequence ID" value="XBT18589.1"/>
    <property type="molecule type" value="Genomic_DNA"/>
</dbReference>
<dbReference type="Gene3D" id="3.65.10.10">
    <property type="entry name" value="Enolpyruvate transferase domain"/>
    <property type="match status" value="1"/>
</dbReference>
<name>A0AAU7QSB9_9FLAO</name>
<dbReference type="GO" id="GO:0009423">
    <property type="term" value="P:chorismate biosynthetic process"/>
    <property type="evidence" value="ECO:0007669"/>
    <property type="project" value="TreeGrafter"/>
</dbReference>
<proteinExistence type="predicted"/>
<dbReference type="AlphaFoldDB" id="A0AAU7QSB9"/>
<gene>
    <name evidence="3" type="ORF">ABNO82_00165</name>
</gene>
<dbReference type="InterPro" id="IPR036968">
    <property type="entry name" value="Enolpyruvate_Tfrase_sf"/>
</dbReference>
<organism evidence="3">
    <name type="scientific">Candidatus Shikimatogenerans sp. Tder</name>
    <dbReference type="NCBI Taxonomy" id="3158566"/>
    <lineage>
        <taxon>Bacteria</taxon>
        <taxon>Pseudomonadati</taxon>
        <taxon>Bacteroidota</taxon>
        <taxon>Flavobacteriia</taxon>
        <taxon>Flavobacteriales</taxon>
        <taxon>Candidatus Shikimatogenerans</taxon>
    </lineage>
</organism>
<dbReference type="InterPro" id="IPR013792">
    <property type="entry name" value="RNA3'P_cycl/enolpyr_Trfase_a/b"/>
</dbReference>
<dbReference type="Pfam" id="PF00275">
    <property type="entry name" value="EPSP_synthase"/>
    <property type="match status" value="1"/>
</dbReference>
<evidence type="ECO:0000259" key="2">
    <source>
        <dbReference type="Pfam" id="PF00275"/>
    </source>
</evidence>
<protein>
    <recommendedName>
        <fullName evidence="2">Enolpyruvate transferase domain-containing protein</fullName>
    </recommendedName>
</protein>
<sequence>MNIKIRNIYLNLNKYPDLAQTIIITLCILKKKFYIEGLETLNIKETNRLVALKKELKKIGVIVEINFFSIRLIKYYKINLKKIIKINTYNDHRMVMSFIPICLLYKNIYIKNYNVVKKSYPFFWKDLKKCNFILKFYECKKKKTNKKTN</sequence>
<dbReference type="PANTHER" id="PTHR21090">
    <property type="entry name" value="AROM/DEHYDROQUINATE SYNTHASE"/>
    <property type="match status" value="1"/>
</dbReference>